<dbReference type="EMBL" id="JBBUTG010000011">
    <property type="protein sequence ID" value="MEK8032563.1"/>
    <property type="molecule type" value="Genomic_DNA"/>
</dbReference>
<dbReference type="Proteomes" id="UP001371218">
    <property type="component" value="Unassembled WGS sequence"/>
</dbReference>
<feature type="domain" description="DUF5666" evidence="2">
    <location>
        <begin position="49"/>
        <end position="91"/>
    </location>
</feature>
<keyword evidence="4" id="KW-1185">Reference proteome</keyword>
<feature type="chain" id="PRO_5046397235" evidence="1">
    <location>
        <begin position="30"/>
        <end position="400"/>
    </location>
</feature>
<dbReference type="InterPro" id="IPR043724">
    <property type="entry name" value="DUF5666"/>
</dbReference>
<gene>
    <name evidence="3" type="ORF">AACH06_17215</name>
</gene>
<comment type="caution">
    <text evidence="3">The sequence shown here is derived from an EMBL/GenBank/DDBJ whole genome shotgun (WGS) entry which is preliminary data.</text>
</comment>
<evidence type="ECO:0000313" key="4">
    <source>
        <dbReference type="Proteomes" id="UP001371218"/>
    </source>
</evidence>
<dbReference type="Pfam" id="PF18914">
    <property type="entry name" value="DUF5666"/>
    <property type="match status" value="4"/>
</dbReference>
<keyword evidence="1" id="KW-0732">Signal</keyword>
<accession>A0ABU9BVR6</accession>
<evidence type="ECO:0000256" key="1">
    <source>
        <dbReference type="SAM" id="SignalP"/>
    </source>
</evidence>
<sequence length="400" mass="40987">MTSLFSSIRLAWRRGHLAAALLAVALLHACGGGVEGQGTGSVSYSEGPIAGFGSIIVNGIHFDESSATITDDDGHALTRADLKLGMTVRVDSGAIDQTLGTAVAREVRIGSDLIGPVEANDLTAKTLQVLGQTVRITASTVFDDAITGGQGGVGVGDKVEIFAIFDPVAGSYAAQRIEPAGEPTSYKLRGTVSALDTVQRTFKMGPATLTYSAGAAPADLANGQLLRVSLQTSIDGSGRWVVSQFANGASTPVDGGEAEIESVIASYTSNADFVISGVRVNASSARIEPAGATLAAGVRVEVEGTMQGGVLMADEVKVKGSGDDDGDDEGREVELKGDITALDTAAKTMVVRGQTIDYASATFSGDLGESDLAVGRQVEVHGTLSSDGTYVVAEEIEIDD</sequence>
<reference evidence="3 4" key="1">
    <citation type="submission" date="2024-04" db="EMBL/GenBank/DDBJ databases">
        <title>Novel species of the genus Ideonella isolated from streams.</title>
        <authorList>
            <person name="Lu H."/>
        </authorList>
    </citation>
    <scope>NUCLEOTIDE SEQUENCE [LARGE SCALE GENOMIC DNA]</scope>
    <source>
        <strain evidence="3 4">DXS29W</strain>
    </source>
</reference>
<feature type="domain" description="DUF5666" evidence="2">
    <location>
        <begin position="263"/>
        <end position="317"/>
    </location>
</feature>
<proteinExistence type="predicted"/>
<feature type="domain" description="DUF5666" evidence="2">
    <location>
        <begin position="336"/>
        <end position="397"/>
    </location>
</feature>
<evidence type="ECO:0000259" key="2">
    <source>
        <dbReference type="Pfam" id="PF18914"/>
    </source>
</evidence>
<organism evidence="3 4">
    <name type="scientific">Ideonella lacteola</name>
    <dbReference type="NCBI Taxonomy" id="2984193"/>
    <lineage>
        <taxon>Bacteria</taxon>
        <taxon>Pseudomonadati</taxon>
        <taxon>Pseudomonadota</taxon>
        <taxon>Betaproteobacteria</taxon>
        <taxon>Burkholderiales</taxon>
        <taxon>Sphaerotilaceae</taxon>
        <taxon>Ideonella</taxon>
    </lineage>
</organism>
<protein>
    <submittedName>
        <fullName evidence="3">DUF5666 domain-containing protein</fullName>
    </submittedName>
</protein>
<evidence type="ECO:0000313" key="3">
    <source>
        <dbReference type="EMBL" id="MEK8032563.1"/>
    </source>
</evidence>
<name>A0ABU9BVR6_9BURK</name>
<dbReference type="RefSeq" id="WP_341426986.1">
    <property type="nucleotide sequence ID" value="NZ_JBBUTG010000011.1"/>
</dbReference>
<feature type="domain" description="DUF5666" evidence="2">
    <location>
        <begin position="115"/>
        <end position="178"/>
    </location>
</feature>
<feature type="signal peptide" evidence="1">
    <location>
        <begin position="1"/>
        <end position="29"/>
    </location>
</feature>